<reference evidence="1 2" key="1">
    <citation type="submission" date="2018-07" db="EMBL/GenBank/DDBJ databases">
        <title>Genome sequencing of Runella.</title>
        <authorList>
            <person name="Baek M.-G."/>
            <person name="Yi H."/>
        </authorList>
    </citation>
    <scope>NUCLEOTIDE SEQUENCE [LARGE SCALE GENOMIC DNA]</scope>
    <source>
        <strain evidence="1 2">HYN0085</strain>
    </source>
</reference>
<name>A0A344TME8_9BACT</name>
<organism evidence="1 2">
    <name type="scientific">Runella rosea</name>
    <dbReference type="NCBI Taxonomy" id="2259595"/>
    <lineage>
        <taxon>Bacteria</taxon>
        <taxon>Pseudomonadati</taxon>
        <taxon>Bacteroidota</taxon>
        <taxon>Cytophagia</taxon>
        <taxon>Cytophagales</taxon>
        <taxon>Spirosomataceae</taxon>
        <taxon>Runella</taxon>
    </lineage>
</organism>
<dbReference type="EMBL" id="CP030850">
    <property type="protein sequence ID" value="AXE19819.1"/>
    <property type="molecule type" value="Genomic_DNA"/>
</dbReference>
<gene>
    <name evidence="1" type="ORF">DR864_19760</name>
</gene>
<protein>
    <submittedName>
        <fullName evidence="1">Uncharacterized protein</fullName>
    </submittedName>
</protein>
<dbReference type="OrthoDB" id="935433at2"/>
<evidence type="ECO:0000313" key="2">
    <source>
        <dbReference type="Proteomes" id="UP000251993"/>
    </source>
</evidence>
<keyword evidence="2" id="KW-1185">Reference proteome</keyword>
<dbReference type="AlphaFoldDB" id="A0A344TME8"/>
<dbReference type="Proteomes" id="UP000251993">
    <property type="component" value="Chromosome"/>
</dbReference>
<sequence>MGKKKQPENQVPIDFRLQDRTLLHLGQIAAQRDGERLFQGLLAGDWLLEPAGEAADVSSGQDIIRQLGRRLPYPEVVKVAQLHAVETEFVGFSALFQNKGWVFLNAKANDYERCYYTALLTASLGLYMSYPQPDTLCQRSEKLVFDALLPESEVQSFFHRGITKISSSLAVDIADFFRVPFPIVLKRALSLEVISDEQYRNFMTVKPERPVKARPLFVSKSGELEGDFDDEQWIGGGF</sequence>
<dbReference type="RefSeq" id="WP_114068587.1">
    <property type="nucleotide sequence ID" value="NZ_CP030850.1"/>
</dbReference>
<accession>A0A344TME8</accession>
<proteinExistence type="predicted"/>
<dbReference type="KEGG" id="run:DR864_19760"/>
<evidence type="ECO:0000313" key="1">
    <source>
        <dbReference type="EMBL" id="AXE19819.1"/>
    </source>
</evidence>